<dbReference type="Proteomes" id="UP000324536">
    <property type="component" value="Chromosome"/>
</dbReference>
<dbReference type="AlphaFoldDB" id="A0A5C1YRC1"/>
<keyword evidence="3" id="KW-1185">Reference proteome</keyword>
<protein>
    <recommendedName>
        <fullName evidence="4">Secreted protein</fullName>
    </recommendedName>
</protein>
<evidence type="ECO:0000313" key="3">
    <source>
        <dbReference type="Proteomes" id="UP000324536"/>
    </source>
</evidence>
<keyword evidence="1" id="KW-0732">Signal</keyword>
<feature type="chain" id="PRO_5022937193" description="Secreted protein" evidence="1">
    <location>
        <begin position="23"/>
        <end position="92"/>
    </location>
</feature>
<proteinExistence type="predicted"/>
<feature type="signal peptide" evidence="1">
    <location>
        <begin position="1"/>
        <end position="22"/>
    </location>
</feature>
<reference evidence="2 3" key="1">
    <citation type="submission" date="2019-09" db="EMBL/GenBank/DDBJ databases">
        <title>Genome sequencing of strain KACC 21233.</title>
        <authorList>
            <person name="Heo J."/>
            <person name="Kim S.-J."/>
            <person name="Kim J.-S."/>
            <person name="Hong S.-B."/>
            <person name="Kwon S.-W."/>
        </authorList>
    </citation>
    <scope>NUCLEOTIDE SEQUENCE [LARGE SCALE GENOMIC DNA]</scope>
    <source>
        <strain evidence="2 3">KACC 21233</strain>
    </source>
</reference>
<dbReference type="RefSeq" id="WP_149279975.1">
    <property type="nucleotide sequence ID" value="NZ_CP043506.1"/>
</dbReference>
<sequence length="92" mass="9466">MRNTLSALLTVIAVVFSVPVMAAGSDHKVSDHTRRLNTDTQATPTITTEELNNRSLATARAALRPVVPPTAPVIAAGTGVIAPVATQVPASP</sequence>
<accession>A0A5C1YRC1</accession>
<evidence type="ECO:0000313" key="2">
    <source>
        <dbReference type="EMBL" id="QEO18313.1"/>
    </source>
</evidence>
<evidence type="ECO:0008006" key="4">
    <source>
        <dbReference type="Google" id="ProtNLM"/>
    </source>
</evidence>
<dbReference type="EMBL" id="CP043506">
    <property type="protein sequence ID" value="QEO18313.1"/>
    <property type="molecule type" value="Genomic_DNA"/>
</dbReference>
<organism evidence="2 3">
    <name type="scientific">Acetobacter vaccinii</name>
    <dbReference type="NCBI Taxonomy" id="2592655"/>
    <lineage>
        <taxon>Bacteria</taxon>
        <taxon>Pseudomonadati</taxon>
        <taxon>Pseudomonadota</taxon>
        <taxon>Alphaproteobacteria</taxon>
        <taxon>Acetobacterales</taxon>
        <taxon>Acetobacteraceae</taxon>
        <taxon>Acetobacter</taxon>
    </lineage>
</organism>
<name>A0A5C1YRC1_9PROT</name>
<evidence type="ECO:0000256" key="1">
    <source>
        <dbReference type="SAM" id="SignalP"/>
    </source>
</evidence>
<dbReference type="KEGG" id="acek:FLP30_11805"/>
<gene>
    <name evidence="2" type="ORF">FLP30_11805</name>
</gene>